<keyword evidence="5" id="KW-1185">Reference proteome</keyword>
<sequence>MIYSADFLMSIRPTVKSDPELVLRIKALGLHRDQTPFFQKPRGPQEKCRWNPRNLNRESQGFNQQGQHGQAFRPRTNRRPQTPPAPKTQDSMGLESKVEAWNRSEKAWKPRKTFPTSSDPLQSKAKEIRGLLNKITPTTFGELTEKFLAENVFKNGQLLPLVVDNIFDKAVEEPSYCPLYSDLVACQVQEESRVNRSKHFLISVLSRCQKTFEAESRIAFKEKLEGLKKDIQEADNEKTKKLLQENIAKAQLKERRRVMGNIGLIAQLYRNKLVSLKILNLCIATLLKTHKESQKSDEESLECAIKLISDVGKSWEQQRSSEIRQKRLRYHVKPQVEIDLNLHGYIACLQNLAPTLSNRLSFKVLDLLDLRKNKWEPRKSQTQNGPKTLEEIHATAKKEALDNEKERAKYEKQKRDQRRGPQNRRYVNLC</sequence>
<evidence type="ECO:0000313" key="5">
    <source>
        <dbReference type="Proteomes" id="UP000298663"/>
    </source>
</evidence>
<feature type="compositionally biased region" description="Basic and acidic residues" evidence="2">
    <location>
        <begin position="388"/>
        <end position="414"/>
    </location>
</feature>
<dbReference type="GO" id="GO:0003743">
    <property type="term" value="F:translation initiation factor activity"/>
    <property type="evidence" value="ECO:0007669"/>
    <property type="project" value="TreeGrafter"/>
</dbReference>
<dbReference type="InterPro" id="IPR003890">
    <property type="entry name" value="MIF4G-like_typ-3"/>
</dbReference>
<keyword evidence="1" id="KW-0175">Coiled coil</keyword>
<feature type="compositionally biased region" description="Polar residues" evidence="2">
    <location>
        <begin position="53"/>
        <end position="68"/>
    </location>
</feature>
<name>A0A4U5MS65_STECR</name>
<evidence type="ECO:0000259" key="3">
    <source>
        <dbReference type="SMART" id="SM00543"/>
    </source>
</evidence>
<feature type="coiled-coil region" evidence="1">
    <location>
        <begin position="217"/>
        <end position="244"/>
    </location>
</feature>
<dbReference type="Gene3D" id="1.25.40.180">
    <property type="match status" value="1"/>
</dbReference>
<dbReference type="InterPro" id="IPR016024">
    <property type="entry name" value="ARM-type_fold"/>
</dbReference>
<evidence type="ECO:0000313" key="4">
    <source>
        <dbReference type="EMBL" id="TKR72557.1"/>
    </source>
</evidence>
<proteinExistence type="predicted"/>
<dbReference type="GO" id="GO:0003729">
    <property type="term" value="F:mRNA binding"/>
    <property type="evidence" value="ECO:0007669"/>
    <property type="project" value="TreeGrafter"/>
</dbReference>
<dbReference type="PANTHER" id="PTHR23253">
    <property type="entry name" value="EUKARYOTIC TRANSLATION INITIATION FACTOR 4 GAMMA"/>
    <property type="match status" value="1"/>
</dbReference>
<gene>
    <name evidence="4" type="ORF">L596_019985</name>
</gene>
<protein>
    <recommendedName>
        <fullName evidence="3">MIF4G domain-containing protein</fullName>
    </recommendedName>
</protein>
<feature type="domain" description="MIF4G" evidence="3">
    <location>
        <begin position="125"/>
        <end position="374"/>
    </location>
</feature>
<dbReference type="SUPFAM" id="SSF48371">
    <property type="entry name" value="ARM repeat"/>
    <property type="match status" value="1"/>
</dbReference>
<dbReference type="PANTHER" id="PTHR23253:SF78">
    <property type="entry name" value="EUKARYOTIC TRANSLATION INITIATION FACTOR 4G1, ISOFORM B-RELATED"/>
    <property type="match status" value="1"/>
</dbReference>
<evidence type="ECO:0000256" key="2">
    <source>
        <dbReference type="SAM" id="MobiDB-lite"/>
    </source>
</evidence>
<feature type="region of interest" description="Disordered" evidence="2">
    <location>
        <begin position="52"/>
        <end position="96"/>
    </location>
</feature>
<dbReference type="OrthoDB" id="514777at2759"/>
<dbReference type="GO" id="GO:0016281">
    <property type="term" value="C:eukaryotic translation initiation factor 4F complex"/>
    <property type="evidence" value="ECO:0007669"/>
    <property type="project" value="TreeGrafter"/>
</dbReference>
<accession>A0A4U5MS65</accession>
<dbReference type="SMART" id="SM00543">
    <property type="entry name" value="MIF4G"/>
    <property type="match status" value="1"/>
</dbReference>
<dbReference type="Pfam" id="PF02854">
    <property type="entry name" value="MIF4G"/>
    <property type="match status" value="1"/>
</dbReference>
<reference evidence="4 5" key="2">
    <citation type="journal article" date="2019" name="G3 (Bethesda)">
        <title>Hybrid Assembly of the Genome of the Entomopathogenic Nematode Steinernema carpocapsae Identifies the X-Chromosome.</title>
        <authorList>
            <person name="Serra L."/>
            <person name="Macchietto M."/>
            <person name="Macias-Munoz A."/>
            <person name="McGill C.J."/>
            <person name="Rodriguez I.M."/>
            <person name="Rodriguez B."/>
            <person name="Murad R."/>
            <person name="Mortazavi A."/>
        </authorList>
    </citation>
    <scope>NUCLEOTIDE SEQUENCE [LARGE SCALE GENOMIC DNA]</scope>
    <source>
        <strain evidence="4 5">ALL</strain>
    </source>
</reference>
<dbReference type="EMBL" id="AZBU02000006">
    <property type="protein sequence ID" value="TKR72557.1"/>
    <property type="molecule type" value="Genomic_DNA"/>
</dbReference>
<reference evidence="4 5" key="1">
    <citation type="journal article" date="2015" name="Genome Biol.">
        <title>Comparative genomics of Steinernema reveals deeply conserved gene regulatory networks.</title>
        <authorList>
            <person name="Dillman A.R."/>
            <person name="Macchietto M."/>
            <person name="Porter C.F."/>
            <person name="Rogers A."/>
            <person name="Williams B."/>
            <person name="Antoshechkin I."/>
            <person name="Lee M.M."/>
            <person name="Goodwin Z."/>
            <person name="Lu X."/>
            <person name="Lewis E.E."/>
            <person name="Goodrich-Blair H."/>
            <person name="Stock S.P."/>
            <person name="Adams B.J."/>
            <person name="Sternberg P.W."/>
            <person name="Mortazavi A."/>
        </authorList>
    </citation>
    <scope>NUCLEOTIDE SEQUENCE [LARGE SCALE GENOMIC DNA]</scope>
    <source>
        <strain evidence="4 5">ALL</strain>
    </source>
</reference>
<organism evidence="4 5">
    <name type="scientific">Steinernema carpocapsae</name>
    <name type="common">Entomopathogenic nematode</name>
    <dbReference type="NCBI Taxonomy" id="34508"/>
    <lineage>
        <taxon>Eukaryota</taxon>
        <taxon>Metazoa</taxon>
        <taxon>Ecdysozoa</taxon>
        <taxon>Nematoda</taxon>
        <taxon>Chromadorea</taxon>
        <taxon>Rhabditida</taxon>
        <taxon>Tylenchina</taxon>
        <taxon>Panagrolaimomorpha</taxon>
        <taxon>Strongyloidoidea</taxon>
        <taxon>Steinernematidae</taxon>
        <taxon>Steinernema</taxon>
    </lineage>
</organism>
<feature type="region of interest" description="Disordered" evidence="2">
    <location>
        <begin position="377"/>
        <end position="430"/>
    </location>
</feature>
<dbReference type="AlphaFoldDB" id="A0A4U5MS65"/>
<dbReference type="STRING" id="34508.A0A4U5MS65"/>
<evidence type="ECO:0000256" key="1">
    <source>
        <dbReference type="SAM" id="Coils"/>
    </source>
</evidence>
<comment type="caution">
    <text evidence="4">The sequence shown here is derived from an EMBL/GenBank/DDBJ whole genome shotgun (WGS) entry which is preliminary data.</text>
</comment>
<dbReference type="Proteomes" id="UP000298663">
    <property type="component" value="Unassembled WGS sequence"/>
</dbReference>